<sequence length="113" mass="13621">MKKENIKLRSELKCVLILIILLTIILRIFFVVFQLSQRRKKNISKIKNDFQNILNNKFNFKWDVNELQKKVNNNWESIKITVKLIFTNNEEKTKDSVNNYMSILERQIDNGIY</sequence>
<protein>
    <submittedName>
        <fullName evidence="2">Uncharacterized protein</fullName>
    </submittedName>
</protein>
<keyword evidence="1" id="KW-1133">Transmembrane helix</keyword>
<proteinExistence type="predicted"/>
<keyword evidence="1" id="KW-0472">Membrane</keyword>
<keyword evidence="1" id="KW-0812">Transmembrane</keyword>
<evidence type="ECO:0000313" key="3">
    <source>
        <dbReference type="Proteomes" id="UP000232230"/>
    </source>
</evidence>
<reference evidence="2 3" key="1">
    <citation type="submission" date="2017-11" db="EMBL/GenBank/DDBJ databases">
        <title>Genome sequence of Entomoplasma somnilux PYAN-1 (ATCC 49194).</title>
        <authorList>
            <person name="Lo W.-S."/>
            <person name="Gasparich G.E."/>
            <person name="Kuo C.-H."/>
        </authorList>
    </citation>
    <scope>NUCLEOTIDE SEQUENCE [LARGE SCALE GENOMIC DNA]</scope>
    <source>
        <strain evidence="2 3">PYAN-1</strain>
    </source>
</reference>
<accession>A0A2K8NXW5</accession>
<keyword evidence="3" id="KW-1185">Reference proteome</keyword>
<evidence type="ECO:0000256" key="1">
    <source>
        <dbReference type="SAM" id="Phobius"/>
    </source>
</evidence>
<dbReference type="EMBL" id="CP024965">
    <property type="protein sequence ID" value="ATZ18660.1"/>
    <property type="molecule type" value="Genomic_DNA"/>
</dbReference>
<feature type="transmembrane region" description="Helical" evidence="1">
    <location>
        <begin position="12"/>
        <end position="35"/>
    </location>
</feature>
<dbReference type="AlphaFoldDB" id="A0A2K8NXW5"/>
<organism evidence="2 3">
    <name type="scientific">Williamsoniiplasma somnilux</name>
    <dbReference type="NCBI Taxonomy" id="215578"/>
    <lineage>
        <taxon>Bacteria</taxon>
        <taxon>Bacillati</taxon>
        <taxon>Mycoplasmatota</taxon>
        <taxon>Mollicutes</taxon>
        <taxon>Entomoplasmatales</taxon>
        <taxon>Williamsoniiplasma</taxon>
    </lineage>
</organism>
<dbReference type="RefSeq" id="WP_024863890.1">
    <property type="nucleotide sequence ID" value="NZ_CP024965.1"/>
</dbReference>
<gene>
    <name evidence="2" type="ORF">ESOMN_v1c02780</name>
</gene>
<dbReference type="Proteomes" id="UP000232230">
    <property type="component" value="Chromosome"/>
</dbReference>
<dbReference type="KEGG" id="esx:ESOMN_v1c02780"/>
<name>A0A2K8NXW5_9MOLU</name>
<evidence type="ECO:0000313" key="2">
    <source>
        <dbReference type="EMBL" id="ATZ18660.1"/>
    </source>
</evidence>